<dbReference type="Gene3D" id="1.10.260.40">
    <property type="entry name" value="lambda repressor-like DNA-binding domains"/>
    <property type="match status" value="1"/>
</dbReference>
<sequence>MTSASAMSSSFTPARWSTSRTTARARREAEPAWSTLTVTRTPPCPVASIVSRPGWGRPELVRARVQQGMSQESVAQALGVTPTTWARWERGEQGVRASYRPRMAALFGVPAVEVER</sequence>
<accession>A0A243R902</accession>
<evidence type="ECO:0000259" key="2">
    <source>
        <dbReference type="PROSITE" id="PS50943"/>
    </source>
</evidence>
<dbReference type="InterPro" id="IPR001387">
    <property type="entry name" value="Cro/C1-type_HTH"/>
</dbReference>
<evidence type="ECO:0000313" key="4">
    <source>
        <dbReference type="Proteomes" id="UP000194761"/>
    </source>
</evidence>
<dbReference type="Proteomes" id="UP000194761">
    <property type="component" value="Unassembled WGS sequence"/>
</dbReference>
<evidence type="ECO:0000313" key="3">
    <source>
        <dbReference type="EMBL" id="OUC91070.1"/>
    </source>
</evidence>
<proteinExistence type="predicted"/>
<dbReference type="InterPro" id="IPR010982">
    <property type="entry name" value="Lambda_DNA-bd_dom_sf"/>
</dbReference>
<dbReference type="Pfam" id="PF13560">
    <property type="entry name" value="HTH_31"/>
    <property type="match status" value="1"/>
</dbReference>
<feature type="domain" description="HTH cro/C1-type" evidence="2">
    <location>
        <begin position="60"/>
        <end position="114"/>
    </location>
</feature>
<organism evidence="3 4">
    <name type="scientific">Streptosporangium minutum</name>
    <dbReference type="NCBI Taxonomy" id="569862"/>
    <lineage>
        <taxon>Bacteria</taxon>
        <taxon>Bacillati</taxon>
        <taxon>Actinomycetota</taxon>
        <taxon>Actinomycetes</taxon>
        <taxon>Streptosporangiales</taxon>
        <taxon>Streptosporangiaceae</taxon>
        <taxon>Streptosporangium</taxon>
    </lineage>
</organism>
<dbReference type="PROSITE" id="PS50943">
    <property type="entry name" value="HTH_CROC1"/>
    <property type="match status" value="1"/>
</dbReference>
<dbReference type="EMBL" id="NGFP01000237">
    <property type="protein sequence ID" value="OUC91070.1"/>
    <property type="molecule type" value="Genomic_DNA"/>
</dbReference>
<dbReference type="SUPFAM" id="SSF47413">
    <property type="entry name" value="lambda repressor-like DNA-binding domains"/>
    <property type="match status" value="1"/>
</dbReference>
<dbReference type="AlphaFoldDB" id="A0A243R902"/>
<comment type="caution">
    <text evidence="3">The sequence shown here is derived from an EMBL/GenBank/DDBJ whole genome shotgun (WGS) entry which is preliminary data.</text>
</comment>
<reference evidence="3 4" key="1">
    <citation type="submission" date="2017-05" db="EMBL/GenBank/DDBJ databases">
        <title>Biotechnological potential of actinobacteria isolated from South African environments.</title>
        <authorList>
            <person name="Le Roes-Hill M."/>
            <person name="Prins A."/>
            <person name="Durrell K.A."/>
        </authorList>
    </citation>
    <scope>NUCLEOTIDE SEQUENCE [LARGE SCALE GENOMIC DNA]</scope>
    <source>
        <strain evidence="3">M26</strain>
    </source>
</reference>
<feature type="compositionally biased region" description="Low complexity" evidence="1">
    <location>
        <begin position="1"/>
        <end position="22"/>
    </location>
</feature>
<dbReference type="SMART" id="SM00530">
    <property type="entry name" value="HTH_XRE"/>
    <property type="match status" value="1"/>
</dbReference>
<name>A0A243R902_9ACTN</name>
<protein>
    <recommendedName>
        <fullName evidence="2">HTH cro/C1-type domain-containing protein</fullName>
    </recommendedName>
</protein>
<feature type="region of interest" description="Disordered" evidence="1">
    <location>
        <begin position="1"/>
        <end position="34"/>
    </location>
</feature>
<gene>
    <name evidence="3" type="ORF">CA984_35150</name>
</gene>
<evidence type="ECO:0000256" key="1">
    <source>
        <dbReference type="SAM" id="MobiDB-lite"/>
    </source>
</evidence>
<keyword evidence="4" id="KW-1185">Reference proteome</keyword>
<dbReference type="GO" id="GO:0003677">
    <property type="term" value="F:DNA binding"/>
    <property type="evidence" value="ECO:0007669"/>
    <property type="project" value="InterPro"/>
</dbReference>
<dbReference type="CDD" id="cd00093">
    <property type="entry name" value="HTH_XRE"/>
    <property type="match status" value="1"/>
</dbReference>